<dbReference type="AlphaFoldDB" id="N6WZS2"/>
<evidence type="ECO:0000256" key="12">
    <source>
        <dbReference type="ARBA" id="ARBA00056663"/>
    </source>
</evidence>
<accession>N6WZS2</accession>
<dbReference type="FunFam" id="2.40.50.140:FF:000104">
    <property type="entry name" value="Cytochrome c-type biogenesis protein CcmE"/>
    <property type="match status" value="1"/>
</dbReference>
<keyword evidence="17" id="KW-1185">Reference proteome</keyword>
<dbReference type="Pfam" id="PF03100">
    <property type="entry name" value="CcmE"/>
    <property type="match status" value="1"/>
</dbReference>
<dbReference type="Proteomes" id="UP000013165">
    <property type="component" value="Unassembled WGS sequence"/>
</dbReference>
<evidence type="ECO:0000256" key="13">
    <source>
        <dbReference type="HAMAP-Rule" id="MF_01959"/>
    </source>
</evidence>
<proteinExistence type="inferred from homology"/>
<dbReference type="HOGENOM" id="CLU_079503_1_1_6"/>
<dbReference type="HAMAP" id="MF_01959">
    <property type="entry name" value="CcmE"/>
    <property type="match status" value="1"/>
</dbReference>
<dbReference type="STRING" id="626887.J057_01464"/>
<evidence type="ECO:0000256" key="14">
    <source>
        <dbReference type="PIRSR" id="PIRSR604329-50"/>
    </source>
</evidence>
<evidence type="ECO:0000256" key="1">
    <source>
        <dbReference type="ARBA" id="ARBA00004533"/>
    </source>
</evidence>
<dbReference type="GO" id="GO:0005886">
    <property type="term" value="C:plasma membrane"/>
    <property type="evidence" value="ECO:0007669"/>
    <property type="project" value="UniProtKB-SubCell"/>
</dbReference>
<keyword evidence="6 13" id="KW-0479">Metal-binding</keyword>
<sequence>MHPVRKKRLTIVLFLLVGLGIAVGLVTYAFRQNINLFYDPSQIAGGEAPIDVRIRAGGMVEDGSVNRDGETLLVRFKVTDFSSSVPVEYEGILPDLFAEGQGVVAMGRMREDGVFVADQVLAKHDENYMPPEVAKAMKDSGAPGMSGKGGAEQAGPSRTANEVN</sequence>
<dbReference type="GO" id="GO:0017003">
    <property type="term" value="P:protein-heme linkage"/>
    <property type="evidence" value="ECO:0007669"/>
    <property type="project" value="UniProtKB-UniRule"/>
</dbReference>
<dbReference type="eggNOG" id="COG2332">
    <property type="taxonomic scope" value="Bacteria"/>
</dbReference>
<gene>
    <name evidence="13" type="primary">ccmE</name>
    <name evidence="13" type="synonym">cycJ</name>
    <name evidence="16" type="ORF">J057_01464</name>
</gene>
<evidence type="ECO:0000313" key="17">
    <source>
        <dbReference type="Proteomes" id="UP000013165"/>
    </source>
</evidence>
<keyword evidence="11 13" id="KW-0472">Membrane</keyword>
<dbReference type="NCBIfam" id="NF009727">
    <property type="entry name" value="PRK13254.1-1"/>
    <property type="match status" value="1"/>
</dbReference>
<comment type="subcellular location">
    <subcellularLocation>
        <location evidence="1">Cell inner membrane</location>
    </subcellularLocation>
    <subcellularLocation>
        <location evidence="13">Cell membrane</location>
        <topology evidence="13">Single-pass type II membrane protein</topology>
    </subcellularLocation>
</comment>
<keyword evidence="8 13" id="KW-0735">Signal-anchor</keyword>
<dbReference type="PANTHER" id="PTHR34128">
    <property type="entry name" value="CYTOCHROME C-TYPE BIOGENESIS PROTEIN CCME HOMOLOG, MITOCHONDRIAL"/>
    <property type="match status" value="1"/>
</dbReference>
<feature type="topological domain" description="Extracellular" evidence="13">
    <location>
        <begin position="30"/>
        <end position="164"/>
    </location>
</feature>
<keyword evidence="2 13" id="KW-1003">Cell membrane</keyword>
<comment type="caution">
    <text evidence="16">The sequence shown here is derived from an EMBL/GenBank/DDBJ whole genome shotgun (WGS) entry which is preliminary data.</text>
</comment>
<dbReference type="GO" id="GO:0020037">
    <property type="term" value="F:heme binding"/>
    <property type="evidence" value="ECO:0007669"/>
    <property type="project" value="InterPro"/>
</dbReference>
<feature type="topological domain" description="Cytoplasmic" evidence="13">
    <location>
        <begin position="1"/>
        <end position="8"/>
    </location>
</feature>
<organism evidence="16 17">
    <name type="scientific">Marinobacter nanhaiticus D15-8W</name>
    <dbReference type="NCBI Taxonomy" id="626887"/>
    <lineage>
        <taxon>Bacteria</taxon>
        <taxon>Pseudomonadati</taxon>
        <taxon>Pseudomonadota</taxon>
        <taxon>Gammaproteobacteria</taxon>
        <taxon>Pseudomonadales</taxon>
        <taxon>Marinobacteraceae</taxon>
        <taxon>Marinobacter</taxon>
    </lineage>
</organism>
<keyword evidence="9 13" id="KW-1133">Transmembrane helix</keyword>
<keyword evidence="10 13" id="KW-0408">Iron</keyword>
<evidence type="ECO:0000256" key="9">
    <source>
        <dbReference type="ARBA" id="ARBA00022989"/>
    </source>
</evidence>
<evidence type="ECO:0000256" key="11">
    <source>
        <dbReference type="ARBA" id="ARBA00023136"/>
    </source>
</evidence>
<dbReference type="NCBIfam" id="NF009729">
    <property type="entry name" value="PRK13254.1-3"/>
    <property type="match status" value="1"/>
</dbReference>
<comment type="function">
    <text evidence="12 13">Heme chaperone required for the biogenesis of c-type cytochromes. Transiently binds heme delivered by CcmC and transfers the heme to apo-cytochromes in a process facilitated by CcmF and CcmH.</text>
</comment>
<keyword evidence="5 13" id="KW-0812">Transmembrane</keyword>
<dbReference type="RefSeq" id="WP_004582839.1">
    <property type="nucleotide sequence ID" value="NZ_AP028878.1"/>
</dbReference>
<dbReference type="InterPro" id="IPR012340">
    <property type="entry name" value="NA-bd_OB-fold"/>
</dbReference>
<dbReference type="GO" id="GO:0046872">
    <property type="term" value="F:metal ion binding"/>
    <property type="evidence" value="ECO:0007669"/>
    <property type="project" value="UniProtKB-KW"/>
</dbReference>
<dbReference type="SUPFAM" id="SSF82093">
    <property type="entry name" value="Heme chaperone CcmE"/>
    <property type="match status" value="1"/>
</dbReference>
<dbReference type="Gene3D" id="2.40.50.140">
    <property type="entry name" value="Nucleic acid-binding proteins"/>
    <property type="match status" value="1"/>
</dbReference>
<dbReference type="PATRIC" id="fig|626887.3.peg.274"/>
<keyword evidence="4 13" id="KW-0349">Heme</keyword>
<evidence type="ECO:0000256" key="7">
    <source>
        <dbReference type="ARBA" id="ARBA00022748"/>
    </source>
</evidence>
<evidence type="ECO:0000256" key="4">
    <source>
        <dbReference type="ARBA" id="ARBA00022617"/>
    </source>
</evidence>
<evidence type="ECO:0000256" key="10">
    <source>
        <dbReference type="ARBA" id="ARBA00023004"/>
    </source>
</evidence>
<protein>
    <recommendedName>
        <fullName evidence="13">Cytochrome c-type biogenesis protein CcmE</fullName>
    </recommendedName>
    <alternativeName>
        <fullName evidence="13">Cytochrome c maturation protein E</fullName>
    </alternativeName>
    <alternativeName>
        <fullName evidence="13">Heme chaperone CcmE</fullName>
    </alternativeName>
</protein>
<keyword evidence="7 13" id="KW-0201">Cytochrome c-type biogenesis</keyword>
<dbReference type="InterPro" id="IPR004329">
    <property type="entry name" value="CcmE"/>
</dbReference>
<evidence type="ECO:0000256" key="5">
    <source>
        <dbReference type="ARBA" id="ARBA00022692"/>
    </source>
</evidence>
<comment type="similarity">
    <text evidence="13">Belongs to the CcmE/CycJ family.</text>
</comment>
<feature type="binding site" description="covalent" evidence="13 14">
    <location>
        <position position="124"/>
    </location>
    <ligand>
        <name>heme</name>
        <dbReference type="ChEBI" id="CHEBI:30413"/>
    </ligand>
</feature>
<feature type="binding site" description="axial binding residue" evidence="13 14">
    <location>
        <position position="128"/>
    </location>
    <ligand>
        <name>heme</name>
        <dbReference type="ChEBI" id="CHEBI:30413"/>
    </ligand>
    <ligandPart>
        <name>Fe</name>
        <dbReference type="ChEBI" id="CHEBI:18248"/>
    </ligandPart>
</feature>
<reference evidence="16 17" key="1">
    <citation type="journal article" date="2013" name="Genome Announc.">
        <title>Genome Sequence of the Polycyclic Aromatic Hydrocarbon-Degrading Bacterium Strain Marinobacter nanhaiticus D15-8WT.</title>
        <authorList>
            <person name="Cui Z."/>
            <person name="Gao W."/>
            <person name="Li Q."/>
            <person name="Xu G."/>
            <person name="Zheng L."/>
        </authorList>
    </citation>
    <scope>NUCLEOTIDE SEQUENCE [LARGE SCALE GENOMIC DNA]</scope>
    <source>
        <strain evidence="16 17">D15-8W</strain>
    </source>
</reference>
<dbReference type="OrthoDB" id="9793584at2"/>
<evidence type="ECO:0000256" key="3">
    <source>
        <dbReference type="ARBA" id="ARBA00022519"/>
    </source>
</evidence>
<evidence type="ECO:0000256" key="6">
    <source>
        <dbReference type="ARBA" id="ARBA00022723"/>
    </source>
</evidence>
<evidence type="ECO:0000313" key="16">
    <source>
        <dbReference type="EMBL" id="ENO17066.1"/>
    </source>
</evidence>
<dbReference type="EMBL" id="APLQ01000007">
    <property type="protein sequence ID" value="ENO17066.1"/>
    <property type="molecule type" value="Genomic_DNA"/>
</dbReference>
<dbReference type="NCBIfam" id="NF009731">
    <property type="entry name" value="PRK13254.1-5"/>
    <property type="match status" value="1"/>
</dbReference>
<dbReference type="PANTHER" id="PTHR34128:SF2">
    <property type="entry name" value="CYTOCHROME C-TYPE BIOGENESIS PROTEIN CCME HOMOLOG, MITOCHONDRIAL"/>
    <property type="match status" value="1"/>
</dbReference>
<dbReference type="InterPro" id="IPR036127">
    <property type="entry name" value="CcmE-like_sf"/>
</dbReference>
<dbReference type="GO" id="GO:0017004">
    <property type="term" value="P:cytochrome complex assembly"/>
    <property type="evidence" value="ECO:0007669"/>
    <property type="project" value="UniProtKB-KW"/>
</dbReference>
<evidence type="ECO:0000256" key="15">
    <source>
        <dbReference type="SAM" id="MobiDB-lite"/>
    </source>
</evidence>
<keyword evidence="3" id="KW-0997">Cell inner membrane</keyword>
<name>N6WZS2_9GAMM</name>
<evidence type="ECO:0000256" key="8">
    <source>
        <dbReference type="ARBA" id="ARBA00022968"/>
    </source>
</evidence>
<evidence type="ECO:0000256" key="2">
    <source>
        <dbReference type="ARBA" id="ARBA00022475"/>
    </source>
</evidence>
<feature type="region of interest" description="Disordered" evidence="15">
    <location>
        <begin position="135"/>
        <end position="164"/>
    </location>
</feature>